<feature type="chain" id="PRO_5008533018" description="LysR family transcriptional regulator" evidence="1">
    <location>
        <begin position="32"/>
        <end position="638"/>
    </location>
</feature>
<keyword evidence="1" id="KW-0732">Signal</keyword>
<feature type="signal peptide" evidence="1">
    <location>
        <begin position="1"/>
        <end position="31"/>
    </location>
</feature>
<dbReference type="RefSeq" id="WP_068805484.1">
    <property type="nucleotide sequence ID" value="NZ_CP014671.1"/>
</dbReference>
<dbReference type="KEGG" id="gbi:PG2T_11375"/>
<dbReference type="Proteomes" id="UP000092952">
    <property type="component" value="Chromosome"/>
</dbReference>
<accession>A0A1B1YV81</accession>
<gene>
    <name evidence="2" type="ORF">PG2T_11375</name>
</gene>
<evidence type="ECO:0008006" key="4">
    <source>
        <dbReference type="Google" id="ProtNLM"/>
    </source>
</evidence>
<sequence length="638" mass="69514">MQQVKRVRSVLPAGVVALLGSAILAPGMARAVEFEYSGYIREHLSVNLQDNDQFEAKGSPGGNPVTFMGDEFGGQGEFSMIRHSGKLEASADFGPFQIAGVGRIARETRTSYERGLQDASKAIAAYVTTGAFGAPFLNGAGVFTNADGGPLTSGDAVYANAGLFGYGGGTTDDLLLDDYDSTELRELYVTFDLGERTHVKLGKQQVVWGETDFFRAMDIIHGYDLRWRSFLELENEELRKPLNLANVTIDVPELAGALQLIYRPGWDGADDVGDDGPINGGRWAPAPWSGAGVTSSLIGPINRHHKYGDEDDANYGFRWSGTFKQVGYSFAYYRGISSEGVTTYNPILSPGGSNWLWDPKDNGIGGNQRLVELLSPMVETYGFTFNAYSGALDSVLRGELAFTPNKPYNTGTNTFLDLLGAFQGMGTLPPPGTPLGPPGAFMPPLKGILNDPNDPGSAYTLGSPVTADGTPVGLALDVPGLGPVIEKDTLKIMIGADKNLNWTMNTLGTSRPAFWTLQLFDTWVMNFDRDDDIVENFGFGASRREHQTILTNAFSFPYKYDTVTPGIAFGVDLGSFDSFVIPSLDLQYGDHWRVRFEADLFFPTHVEKDNLGRVDTKTRTLGTLHNRDQFVARITYQF</sequence>
<dbReference type="OrthoDB" id="9769143at2"/>
<organism evidence="2 3">
    <name type="scientific">Immundisolibacter cernigliae</name>
    <dbReference type="NCBI Taxonomy" id="1810504"/>
    <lineage>
        <taxon>Bacteria</taxon>
        <taxon>Pseudomonadati</taxon>
        <taxon>Pseudomonadota</taxon>
        <taxon>Gammaproteobacteria</taxon>
        <taxon>Immundisolibacterales</taxon>
        <taxon>Immundisolibacteraceae</taxon>
        <taxon>Immundisolibacter</taxon>
    </lineage>
</organism>
<dbReference type="AlphaFoldDB" id="A0A1B1YV81"/>
<dbReference type="InParanoid" id="A0A1B1YV81"/>
<proteinExistence type="predicted"/>
<evidence type="ECO:0000313" key="2">
    <source>
        <dbReference type="EMBL" id="ANX04705.1"/>
    </source>
</evidence>
<evidence type="ECO:0000256" key="1">
    <source>
        <dbReference type="SAM" id="SignalP"/>
    </source>
</evidence>
<protein>
    <recommendedName>
        <fullName evidence="4">LysR family transcriptional regulator</fullName>
    </recommendedName>
</protein>
<name>A0A1B1YV81_9GAMM</name>
<dbReference type="InterPro" id="IPR010727">
    <property type="entry name" value="DUF1302"/>
</dbReference>
<reference evidence="3" key="1">
    <citation type="submission" date="2016-03" db="EMBL/GenBank/DDBJ databases">
        <title>Complete genome sequence of Solimmundus cernigliae, representing a novel lineage of polycyclic aromatic hydrocarbon degraders within the Gammaproteobacteria.</title>
        <authorList>
            <person name="Singleton D.R."/>
            <person name="Dickey A.N."/>
            <person name="Scholl E.H."/>
            <person name="Wright F.A."/>
            <person name="Aitken M.D."/>
        </authorList>
    </citation>
    <scope>NUCLEOTIDE SEQUENCE [LARGE SCALE GENOMIC DNA]</scope>
    <source>
        <strain evidence="3">TR3.2</strain>
    </source>
</reference>
<evidence type="ECO:0000313" key="3">
    <source>
        <dbReference type="Proteomes" id="UP000092952"/>
    </source>
</evidence>
<dbReference type="EMBL" id="CP014671">
    <property type="protein sequence ID" value="ANX04705.1"/>
    <property type="molecule type" value="Genomic_DNA"/>
</dbReference>
<keyword evidence="3" id="KW-1185">Reference proteome</keyword>
<dbReference type="STRING" id="1810504.PG2T_11375"/>
<dbReference type="Pfam" id="PF06980">
    <property type="entry name" value="DUF1302"/>
    <property type="match status" value="1"/>
</dbReference>